<evidence type="ECO:0000313" key="2">
    <source>
        <dbReference type="Proteomes" id="UP000568751"/>
    </source>
</evidence>
<dbReference type="EMBL" id="JACCHT010000001">
    <property type="protein sequence ID" value="NYT27795.1"/>
    <property type="molecule type" value="Genomic_DNA"/>
</dbReference>
<dbReference type="AlphaFoldDB" id="A0A853F7V9"/>
<evidence type="ECO:0000313" key="1">
    <source>
        <dbReference type="EMBL" id="NYT27795.1"/>
    </source>
</evidence>
<comment type="caution">
    <text evidence="1">The sequence shown here is derived from an EMBL/GenBank/DDBJ whole genome shotgun (WGS) entry which is preliminary data.</text>
</comment>
<reference evidence="1 2" key="1">
    <citation type="submission" date="2020-05" db="EMBL/GenBank/DDBJ databases">
        <title>Horizontal transmission and recombination maintain forever young bacterial symbiont genomes.</title>
        <authorList>
            <person name="Russell S.L."/>
            <person name="Pepper-Tunick E."/>
            <person name="Svedberg J."/>
            <person name="Byrne A."/>
            <person name="Ruelas Castillo J."/>
            <person name="Vollmers C."/>
            <person name="Beinart R.A."/>
            <person name="Corbett-Detig R."/>
        </authorList>
    </citation>
    <scope>NUCLEOTIDE SEQUENCE [LARGE SCALE GENOMIC DNA]</scope>
    <source>
        <strain evidence="1">455</strain>
    </source>
</reference>
<dbReference type="SUPFAM" id="SSF52540">
    <property type="entry name" value="P-loop containing nucleoside triphosphate hydrolases"/>
    <property type="match status" value="1"/>
</dbReference>
<name>A0A853F7V9_9GAMM</name>
<sequence>MKLDIEVKNLGKLKKGTVKVRPLTVLTGENGTGKSFFTKVLYSAFNTLNTNVLHRDITLDISLINIKLAILRLSIQHISQNDRLQINNLSKSLSALHDDLNKFKDESATVYFLNTIALCKQTDKFLAEFESYLKEIEKKPIKIKLAKKTIQELEHAFNC</sequence>
<dbReference type="Proteomes" id="UP000568751">
    <property type="component" value="Unassembled WGS sequence"/>
</dbReference>
<accession>A0A853F7V9</accession>
<protein>
    <submittedName>
        <fullName evidence="1">AAA family ATPase</fullName>
    </submittedName>
</protein>
<dbReference type="InterPro" id="IPR027417">
    <property type="entry name" value="P-loop_NTPase"/>
</dbReference>
<dbReference type="Gene3D" id="3.40.50.300">
    <property type="entry name" value="P-loop containing nucleotide triphosphate hydrolases"/>
    <property type="match status" value="1"/>
</dbReference>
<gene>
    <name evidence="1" type="ORF">H0A76_07790</name>
</gene>
<organism evidence="1 2">
    <name type="scientific">Candidatus Thiodubiliella endoseptemdiera</name>
    <dbReference type="NCBI Taxonomy" id="2738886"/>
    <lineage>
        <taxon>Bacteria</taxon>
        <taxon>Pseudomonadati</taxon>
        <taxon>Pseudomonadota</taxon>
        <taxon>Gammaproteobacteria</taxon>
        <taxon>Candidatus Pseudothioglobaceae</taxon>
        <taxon>Candidatus Thiodubiliella</taxon>
    </lineage>
</organism>
<proteinExistence type="predicted"/>